<dbReference type="InterPro" id="IPR055557">
    <property type="entry name" value="DUF7133"/>
</dbReference>
<accession>A0A9X2HV25</accession>
<dbReference type="Gene3D" id="1.10.760.10">
    <property type="entry name" value="Cytochrome c-like domain"/>
    <property type="match status" value="1"/>
</dbReference>
<evidence type="ECO:0000313" key="8">
    <source>
        <dbReference type="Proteomes" id="UP001139319"/>
    </source>
</evidence>
<feature type="chain" id="PRO_5040880816" evidence="5">
    <location>
        <begin position="20"/>
        <end position="781"/>
    </location>
</feature>
<dbReference type="GO" id="GO:0020037">
    <property type="term" value="F:heme binding"/>
    <property type="evidence" value="ECO:0007669"/>
    <property type="project" value="InterPro"/>
</dbReference>
<gene>
    <name evidence="7" type="ORF">M6D89_06545</name>
</gene>
<evidence type="ECO:0000256" key="1">
    <source>
        <dbReference type="ARBA" id="ARBA00022617"/>
    </source>
</evidence>
<keyword evidence="1 4" id="KW-0349">Heme</keyword>
<dbReference type="SUPFAM" id="SSF63829">
    <property type="entry name" value="Calcium-dependent phosphotriesterase"/>
    <property type="match status" value="1"/>
</dbReference>
<evidence type="ECO:0000256" key="4">
    <source>
        <dbReference type="PROSITE-ProRule" id="PRU00433"/>
    </source>
</evidence>
<dbReference type="PROSITE" id="PS51007">
    <property type="entry name" value="CYTC"/>
    <property type="match status" value="1"/>
</dbReference>
<organism evidence="7 8">
    <name type="scientific">Gilvimarinus xylanilyticus</name>
    <dbReference type="NCBI Taxonomy" id="2944139"/>
    <lineage>
        <taxon>Bacteria</taxon>
        <taxon>Pseudomonadati</taxon>
        <taxon>Pseudomonadota</taxon>
        <taxon>Gammaproteobacteria</taxon>
        <taxon>Cellvibrionales</taxon>
        <taxon>Cellvibrionaceae</taxon>
        <taxon>Gilvimarinus</taxon>
    </lineage>
</organism>
<keyword evidence="3 4" id="KW-0408">Iron</keyword>
<keyword evidence="5" id="KW-0732">Signal</keyword>
<dbReference type="RefSeq" id="WP_253967218.1">
    <property type="nucleotide sequence ID" value="NZ_JAMFTH010000001.1"/>
</dbReference>
<dbReference type="Pfam" id="PF00034">
    <property type="entry name" value="Cytochrom_C"/>
    <property type="match status" value="1"/>
</dbReference>
<feature type="signal peptide" evidence="5">
    <location>
        <begin position="1"/>
        <end position="19"/>
    </location>
</feature>
<keyword evidence="2 4" id="KW-0479">Metal-binding</keyword>
<dbReference type="AlphaFoldDB" id="A0A9X2HV25"/>
<feature type="domain" description="Cytochrome c" evidence="6">
    <location>
        <begin position="652"/>
        <end position="747"/>
    </location>
</feature>
<dbReference type="InterPro" id="IPR009056">
    <property type="entry name" value="Cyt_c-like_dom"/>
</dbReference>
<dbReference type="Proteomes" id="UP001139319">
    <property type="component" value="Unassembled WGS sequence"/>
</dbReference>
<dbReference type="InterPro" id="IPR013428">
    <property type="entry name" value="Membrane-bound_put_N"/>
</dbReference>
<evidence type="ECO:0000256" key="5">
    <source>
        <dbReference type="SAM" id="SignalP"/>
    </source>
</evidence>
<reference evidence="7" key="1">
    <citation type="submission" date="2022-05" db="EMBL/GenBank/DDBJ databases">
        <authorList>
            <person name="Sun H.-N."/>
        </authorList>
    </citation>
    <scope>NUCLEOTIDE SEQUENCE</scope>
    <source>
        <strain evidence="7">HB14</strain>
    </source>
</reference>
<dbReference type="InterPro" id="IPR036909">
    <property type="entry name" value="Cyt_c-like_dom_sf"/>
</dbReference>
<reference evidence="7" key="2">
    <citation type="submission" date="2023-01" db="EMBL/GenBank/DDBJ databases">
        <title>Gilvimarinus xylanilyticus HB14 isolated from Caulerpa lentillifera aquaculture base in Hainan, China.</title>
        <authorList>
            <person name="Zhang Y.-J."/>
        </authorList>
    </citation>
    <scope>NUCLEOTIDE SEQUENCE</scope>
    <source>
        <strain evidence="7">HB14</strain>
    </source>
</reference>
<proteinExistence type="predicted"/>
<evidence type="ECO:0000313" key="7">
    <source>
        <dbReference type="EMBL" id="MCP8898953.1"/>
    </source>
</evidence>
<protein>
    <submittedName>
        <fullName evidence="7">C-type cytochrome</fullName>
    </submittedName>
</protein>
<dbReference type="Pfam" id="PF23500">
    <property type="entry name" value="DUF7133"/>
    <property type="match status" value="1"/>
</dbReference>
<evidence type="ECO:0000256" key="3">
    <source>
        <dbReference type="ARBA" id="ARBA00023004"/>
    </source>
</evidence>
<dbReference type="GO" id="GO:0046872">
    <property type="term" value="F:metal ion binding"/>
    <property type="evidence" value="ECO:0007669"/>
    <property type="project" value="UniProtKB-KW"/>
</dbReference>
<dbReference type="GO" id="GO:0009055">
    <property type="term" value="F:electron transfer activity"/>
    <property type="evidence" value="ECO:0007669"/>
    <property type="project" value="InterPro"/>
</dbReference>
<dbReference type="NCBIfam" id="TIGR02604">
    <property type="entry name" value="Piru_Ver_Nterm"/>
    <property type="match status" value="1"/>
</dbReference>
<dbReference type="SUPFAM" id="SSF46626">
    <property type="entry name" value="Cytochrome c"/>
    <property type="match status" value="1"/>
</dbReference>
<keyword evidence="8" id="KW-1185">Reference proteome</keyword>
<dbReference type="Gene3D" id="1.25.10.10">
    <property type="entry name" value="Leucine-rich Repeat Variant"/>
    <property type="match status" value="1"/>
</dbReference>
<evidence type="ECO:0000256" key="2">
    <source>
        <dbReference type="ARBA" id="ARBA00022723"/>
    </source>
</evidence>
<comment type="caution">
    <text evidence="7">The sequence shown here is derived from an EMBL/GenBank/DDBJ whole genome shotgun (WGS) entry which is preliminary data.</text>
</comment>
<dbReference type="EMBL" id="JAMFTH010000001">
    <property type="protein sequence ID" value="MCP8898953.1"/>
    <property type="molecule type" value="Genomic_DNA"/>
</dbReference>
<sequence>MKRLLFPALLLSLATVAHAQTFQGDRAGHQMNDVIPKSEIPPAPVLNPEQGLQSLQVQPGFAVQLVASEPQVFSPVALAFDAAGRIWVAEMTTYMPDIQGKGEMKPEGNIAVLQDTDGDGRVDSRQVLIDNVMLPRTISVVEGGLFYADHQSLYFAEIKHKDGKIALGAHDMVDATYAAKGSVEHKPNGMLYGMDGWYYNAKSDQRYLTLAHDATIPDGADEIYRNQYWKLVRSNTDYRGQWGITQDDFGRLYHNGNSSPIHGEYFRPGALLKNPGFWPDMPAHSIGDNRVYPARMTPGVNRGYMEGVLVREGKDRGKLVNFTAASASLVYRGDNFPAQFYGLGLTPEPAANLISARTIIEGEGKLSGEALFAPGELLTSTDERFRPVGLYNAPDGSVYIVDMYQGILQHKDFLTSYLAEQIKSRELDKHNNTMGRIYRLHWPKAPLNKAPDLSSLNAELLVPFIKHPNAWHRDTARRLLVQRGAQEVAPAIRKQLQQSETTYAQANGLWTLYGLHAVDLQAVKHFIRSTDDRIAMLAAAVGERLPESDHKAYLKLLTSMAQQGYPRVLQAAISVAAIDGGHELSQWILKNYLNKPYVREAVISGLGSESAEFIKQLDGDYPDKQSQALLANLGKKRQDANNRDSLSAAAQMLFDQGKQLYHGKGACAGCHGEYGKGMPGLGPTFWDSQWLHNKQTLAKVLLHGLTGPIWVGPDYYNPAAVMPGFAAREDISDKDLAAIAVFIRNSWGNSVKADDSFTPEEIAQVRRETADRNQPYTAKDF</sequence>
<evidence type="ECO:0000259" key="6">
    <source>
        <dbReference type="PROSITE" id="PS51007"/>
    </source>
</evidence>
<dbReference type="PANTHER" id="PTHR33546">
    <property type="entry name" value="LARGE, MULTIFUNCTIONAL SECRETED PROTEIN-RELATED"/>
    <property type="match status" value="1"/>
</dbReference>
<dbReference type="PANTHER" id="PTHR33546:SF1">
    <property type="entry name" value="LARGE, MULTIFUNCTIONAL SECRETED PROTEIN"/>
    <property type="match status" value="1"/>
</dbReference>
<dbReference type="InterPro" id="IPR011989">
    <property type="entry name" value="ARM-like"/>
</dbReference>
<name>A0A9X2HV25_9GAMM</name>